<evidence type="ECO:0000313" key="18">
    <source>
        <dbReference type="RefSeq" id="XP_033239027.1"/>
    </source>
</evidence>
<sequence length="1465" mass="161225">MWITITYLILIIAQLSTLATSAGEADYTLDDSFWNEESPVGEVERLLKEYRQNQELVRRIGGHYYQIIYPVQLRHHEKMGISTREVSPSKPGQRPRPHEDTGFNRGRTKKHFHRTSLLIKAFNHKFRLDLELNSQLLSPNIQQKHYHVGGYLVDGNRHDIEHCYYHGTVKDYPGASAAFHTCNGVSGVIHIGNETFVIHPFYGGDLSKHPHVIFEARTKANKGCANSGNLDSWRLSRRTKHVSVGVADVVDDIRQNHAIRSKRDVREATKYIETAIIVDKAMFDKRNGSTRAEVIHDAIQVANIADLYFRTLNTRVSVVYIETWGKNQAIIDGSKDIGKAISNFNDYTSRNLFQIERDTTQLLTGETFSGGEAGMAVPETVCTPRAVGISVDVNVYEPHLLAGTMAHMIGHNIGMGHDDGREECFCRDWHGCIMAQSIVGQENVQPYKFSECSKKDYIDALRTGHGLCLLNKPNEIELRRNCGNKVVEEDEECDCGTFEECALDPCCDGITCKLKSEAQCASGACCDQCRLRPKDYICRDSNNECDLPEYCDGEVGQCPSDVYKKNGSPCGVSKSGVSGYCFQGYCPTLSLQCEAIWGYGGSAADRQCYEQFNSKGSINGHCGRDVNEHYIKCDPENVQCGTLQCKDGERQPVNDGIDQLYSRTIISIKGQEYECKATSGQVGSNNYPEHGLVKDGTPCGDNLICLNQTCVSLFPHVDQTKCPTNKQGQECSEHGVCTNTNRCFCDMGWGGTDCSSVVLLTTALPTEALPTPENTIKMEKKETPYENYHGSNTVFLVGVLMSVVGFVFITFTLMALCYRSVVVHRNFSLCLRRKTTTMKYDPPYSKKPITKSYGGATTAPNHHSVEEVSLDGSSKLVYANQTGFRDKVVHGRRYTTGGEDDQSHAEKGILKKHGYGLVHGEQLKDKWGDDNQSDNLELITQDGTLASTSGGVAASEVERTLKSLNGYHEDILEALRNAATHRGTGTGNTPVGSGSLSEEMLRKTLQECSSSQLGYSAEPYKRTSGSKSSSRENVCENTAVHAILLDGSGSGLGGLGLGSSLGAGGGSTVIAGGMGHGSSLLHHHRSQHQLHQPPPLALQQQQPDEDDAPSTGPLRIRNLEDLIRQLEHHSSRHMSPSGSEDIRMSETDADRHYRLDSSAACSESSQGSNQQLAQTQKTATIHSSYSSRCRPRSDEESRFAYGSRYRQPTPAGRHATHQSHSPHTFGHHTHHSHAHGHANHGPHSSHHSSHTHLHQEDDGIYETADQRNVSDARLDSHETPDSESDDFIQAQQQLARWASEDVVSVVVLDQPQSAKISDSLPYNGVGPMSGATTSNAIHHQLPHHHHGDPQSSSAATAVAASNNCILGLPVVPNGTSVSQRDFYPSPPSTETESSGSAIQLRTRRVLQSADTVATSQQQLQLHQLPLYQQHHHQQQLQHQSGDTSSSNNSQSGQVIENGCYPEYKH</sequence>
<keyword evidence="3" id="KW-1133">Transmembrane helix</keyword>
<dbReference type="KEGG" id="dpo:6899781"/>
<dbReference type="PROSITE" id="PS00427">
    <property type="entry name" value="DISINTEGRIN_1"/>
    <property type="match status" value="1"/>
</dbReference>
<keyword evidence="2" id="KW-0812">Transmembrane</keyword>
<dbReference type="PROSITE" id="PS50026">
    <property type="entry name" value="EGF_3"/>
    <property type="match status" value="1"/>
</dbReference>
<evidence type="ECO:0000256" key="4">
    <source>
        <dbReference type="ARBA" id="ARBA00023136"/>
    </source>
</evidence>
<dbReference type="PRINTS" id="PR00289">
    <property type="entry name" value="DISINTEGRIN"/>
</dbReference>
<evidence type="ECO:0000256" key="8">
    <source>
        <dbReference type="PROSITE-ProRule" id="PRU00276"/>
    </source>
</evidence>
<dbReference type="PANTHER" id="PTHR11905">
    <property type="entry name" value="ADAM A DISINTEGRIN AND METALLOPROTEASE DOMAIN"/>
    <property type="match status" value="1"/>
</dbReference>
<dbReference type="GO" id="GO:0006508">
    <property type="term" value="P:proteolysis"/>
    <property type="evidence" value="ECO:0007669"/>
    <property type="project" value="InterPro"/>
</dbReference>
<dbReference type="RefSeq" id="XP_033239025.1">
    <property type="nucleotide sequence ID" value="XM_033383134.1"/>
</dbReference>
<name>A0A6I8W6U3_DROPS</name>
<comment type="subcellular location">
    <subcellularLocation>
        <location evidence="1">Membrane</location>
        <topology evidence="1">Single-pass type I membrane protein</topology>
    </subcellularLocation>
</comment>
<evidence type="ECO:0000256" key="3">
    <source>
        <dbReference type="ARBA" id="ARBA00022989"/>
    </source>
</evidence>
<dbReference type="InterPro" id="IPR001590">
    <property type="entry name" value="Peptidase_M12B"/>
</dbReference>
<feature type="compositionally biased region" description="Polar residues" evidence="9">
    <location>
        <begin position="1169"/>
        <end position="1187"/>
    </location>
</feature>
<dbReference type="Proteomes" id="UP000001819">
    <property type="component" value="Chromosome X"/>
</dbReference>
<dbReference type="PROSITE" id="PS50215">
    <property type="entry name" value="ADAM_MEPRO"/>
    <property type="match status" value="1"/>
</dbReference>
<dbReference type="ExpressionAtlas" id="A0A6I8W6U3">
    <property type="expression patterns" value="baseline"/>
</dbReference>
<feature type="binding site" evidence="8">
    <location>
        <position position="407"/>
    </location>
    <ligand>
        <name>Zn(2+)</name>
        <dbReference type="ChEBI" id="CHEBI:29105"/>
        <note>catalytic</note>
    </ligand>
</feature>
<dbReference type="InterPro" id="IPR000742">
    <property type="entry name" value="EGF"/>
</dbReference>
<dbReference type="SUPFAM" id="SSF55486">
    <property type="entry name" value="Metalloproteases ('zincins'), catalytic domain"/>
    <property type="match status" value="1"/>
</dbReference>
<keyword evidence="8" id="KW-0862">Zinc</keyword>
<evidence type="ECO:0000256" key="2">
    <source>
        <dbReference type="ARBA" id="ARBA00022692"/>
    </source>
</evidence>
<reference evidence="15 16" key="1">
    <citation type="submission" date="2025-04" db="UniProtKB">
        <authorList>
            <consortium name="RefSeq"/>
        </authorList>
    </citation>
    <scope>IDENTIFICATION</scope>
    <source>
        <strain evidence="15 16">MV-25-SWS-2005</strain>
        <tissue evidence="15 16">Whole body</tissue>
    </source>
</reference>
<evidence type="ECO:0000313" key="15">
    <source>
        <dbReference type="RefSeq" id="XP_033239024.1"/>
    </source>
</evidence>
<dbReference type="Pfam" id="PF00200">
    <property type="entry name" value="Disintegrin"/>
    <property type="match status" value="1"/>
</dbReference>
<dbReference type="SMART" id="SM00608">
    <property type="entry name" value="ACR"/>
    <property type="match status" value="1"/>
</dbReference>
<evidence type="ECO:0000256" key="10">
    <source>
        <dbReference type="SAM" id="SignalP"/>
    </source>
</evidence>
<dbReference type="InterPro" id="IPR006586">
    <property type="entry name" value="ADAM_Cys-rich"/>
</dbReference>
<feature type="signal peptide" evidence="10">
    <location>
        <begin position="1"/>
        <end position="21"/>
    </location>
</feature>
<feature type="disulfide bond" evidence="6">
    <location>
        <begin position="538"/>
        <end position="558"/>
    </location>
</feature>
<dbReference type="FunFam" id="3.40.390.10:FF:000002">
    <property type="entry name" value="Disintegrin and metalloproteinase domain-containing protein 22"/>
    <property type="match status" value="1"/>
</dbReference>
<dbReference type="PROSITE" id="PS01186">
    <property type="entry name" value="EGF_2"/>
    <property type="match status" value="1"/>
</dbReference>
<feature type="chain" id="PRO_5044634614" evidence="10">
    <location>
        <begin position="22"/>
        <end position="1465"/>
    </location>
</feature>
<keyword evidence="8" id="KW-0479">Metal-binding</keyword>
<dbReference type="CDD" id="cd04269">
    <property type="entry name" value="ZnMc_adamalysin_II_like"/>
    <property type="match status" value="1"/>
</dbReference>
<evidence type="ECO:0000256" key="6">
    <source>
        <dbReference type="PROSITE-ProRule" id="PRU00068"/>
    </source>
</evidence>
<feature type="compositionally biased region" description="Low complexity" evidence="9">
    <location>
        <begin position="1157"/>
        <end position="1168"/>
    </location>
</feature>
<dbReference type="Bgee" id="FBgn0244834">
    <property type="expression patterns" value="Expressed in insect adult head and 2 other cell types or tissues"/>
</dbReference>
<feature type="domain" description="Peptidase M12B" evidence="13">
    <location>
        <begin position="270"/>
        <end position="473"/>
    </location>
</feature>
<feature type="domain" description="Disintegrin" evidence="12">
    <location>
        <begin position="479"/>
        <end position="566"/>
    </location>
</feature>
<dbReference type="SUPFAM" id="SSF57552">
    <property type="entry name" value="Blood coagulation inhibitor (disintegrin)"/>
    <property type="match status" value="1"/>
</dbReference>
<keyword evidence="7" id="KW-0245">EGF-like domain</keyword>
<dbReference type="Gene3D" id="3.40.390.10">
    <property type="entry name" value="Collagenase (Catalytic Domain)"/>
    <property type="match status" value="1"/>
</dbReference>
<dbReference type="Gene3D" id="4.10.70.10">
    <property type="entry name" value="Disintegrin domain"/>
    <property type="match status" value="1"/>
</dbReference>
<dbReference type="InterPro" id="IPR001762">
    <property type="entry name" value="Disintegrin_dom"/>
</dbReference>
<evidence type="ECO:0000256" key="1">
    <source>
        <dbReference type="ARBA" id="ARBA00004479"/>
    </source>
</evidence>
<feature type="region of interest" description="Disordered" evidence="9">
    <location>
        <begin position="1428"/>
        <end position="1465"/>
    </location>
</feature>
<feature type="binding site" evidence="8">
    <location>
        <position position="417"/>
    </location>
    <ligand>
        <name>Zn(2+)</name>
        <dbReference type="ChEBI" id="CHEBI:29105"/>
        <note>catalytic</note>
    </ligand>
</feature>
<feature type="compositionally biased region" description="Basic residues" evidence="9">
    <location>
        <begin position="1225"/>
        <end position="1252"/>
    </location>
</feature>
<dbReference type="Pfam" id="PF01421">
    <property type="entry name" value="Reprolysin"/>
    <property type="match status" value="1"/>
</dbReference>
<feature type="region of interest" description="Disordered" evidence="9">
    <location>
        <begin position="81"/>
        <end position="107"/>
    </location>
</feature>
<dbReference type="GO" id="GO:0016020">
    <property type="term" value="C:membrane"/>
    <property type="evidence" value="ECO:0007669"/>
    <property type="project" value="UniProtKB-SubCell"/>
</dbReference>
<keyword evidence="5 7" id="KW-1015">Disulfide bond</keyword>
<keyword evidence="10" id="KW-0732">Signal</keyword>
<evidence type="ECO:0000256" key="7">
    <source>
        <dbReference type="PROSITE-ProRule" id="PRU00076"/>
    </source>
</evidence>
<dbReference type="SMART" id="SM00050">
    <property type="entry name" value="DISIN"/>
    <property type="match status" value="1"/>
</dbReference>
<keyword evidence="4" id="KW-0472">Membrane</keyword>
<dbReference type="InterPro" id="IPR024079">
    <property type="entry name" value="MetalloPept_cat_dom_sf"/>
</dbReference>
<accession>A0A6I8W6U3</accession>
<feature type="region of interest" description="Disordered" evidence="9">
    <location>
        <begin position="1157"/>
        <end position="1256"/>
    </location>
</feature>
<organism evidence="14 18">
    <name type="scientific">Drosophila pseudoobscura pseudoobscura</name>
    <name type="common">Fruit fly</name>
    <dbReference type="NCBI Taxonomy" id="46245"/>
    <lineage>
        <taxon>Eukaryota</taxon>
        <taxon>Metazoa</taxon>
        <taxon>Ecdysozoa</taxon>
        <taxon>Arthropoda</taxon>
        <taxon>Hexapoda</taxon>
        <taxon>Insecta</taxon>
        <taxon>Pterygota</taxon>
        <taxon>Neoptera</taxon>
        <taxon>Endopterygota</taxon>
        <taxon>Diptera</taxon>
        <taxon>Brachycera</taxon>
        <taxon>Muscomorpha</taxon>
        <taxon>Ephydroidea</taxon>
        <taxon>Drosophilidae</taxon>
        <taxon>Drosophila</taxon>
        <taxon>Sophophora</taxon>
    </lineage>
</organism>
<dbReference type="InterPro" id="IPR034027">
    <property type="entry name" value="Reprolysin_adamalysin"/>
</dbReference>
<dbReference type="RefSeq" id="XP_033239024.1">
    <property type="nucleotide sequence ID" value="XM_033383133.1"/>
</dbReference>
<feature type="domain" description="EGF-like" evidence="11">
    <location>
        <begin position="718"/>
        <end position="755"/>
    </location>
</feature>
<keyword evidence="14" id="KW-1185">Reference proteome</keyword>
<feature type="region of interest" description="Disordered" evidence="9">
    <location>
        <begin position="1074"/>
        <end position="1113"/>
    </location>
</feature>
<evidence type="ECO:0000313" key="16">
    <source>
        <dbReference type="RefSeq" id="XP_033239025.1"/>
    </source>
</evidence>
<evidence type="ECO:0000259" key="12">
    <source>
        <dbReference type="PROSITE" id="PS50214"/>
    </source>
</evidence>
<evidence type="ECO:0000313" key="17">
    <source>
        <dbReference type="RefSeq" id="XP_033239026.1"/>
    </source>
</evidence>
<comment type="caution">
    <text evidence="7">Lacks conserved residue(s) required for the propagation of feature annotation.</text>
</comment>
<evidence type="ECO:0000313" key="14">
    <source>
        <dbReference type="Proteomes" id="UP000001819"/>
    </source>
</evidence>
<dbReference type="PROSITE" id="PS50214">
    <property type="entry name" value="DISINTEGRIN_2"/>
    <property type="match status" value="1"/>
</dbReference>
<gene>
    <name evidence="15 16 17 18" type="primary">mmd</name>
</gene>
<dbReference type="InterPro" id="IPR036436">
    <property type="entry name" value="Disintegrin_dom_sf"/>
</dbReference>
<dbReference type="FunFam" id="4.10.70.10:FF:000001">
    <property type="entry name" value="Disintegrin and metalloproteinase domain-containing protein 22"/>
    <property type="match status" value="1"/>
</dbReference>
<dbReference type="InterPro" id="IPR018358">
    <property type="entry name" value="Disintegrin_CS"/>
</dbReference>
<dbReference type="Pfam" id="PF01562">
    <property type="entry name" value="Pep_M12B_propep"/>
    <property type="match status" value="1"/>
</dbReference>
<proteinExistence type="predicted"/>
<dbReference type="RefSeq" id="XP_033239026.1">
    <property type="nucleotide sequence ID" value="XM_033383135.1"/>
</dbReference>
<dbReference type="GO" id="GO:0046872">
    <property type="term" value="F:metal ion binding"/>
    <property type="evidence" value="ECO:0007669"/>
    <property type="project" value="UniProtKB-KW"/>
</dbReference>
<dbReference type="RefSeq" id="XP_033239027.1">
    <property type="nucleotide sequence ID" value="XM_033383136.1"/>
</dbReference>
<evidence type="ECO:0000259" key="11">
    <source>
        <dbReference type="PROSITE" id="PS50026"/>
    </source>
</evidence>
<feature type="binding site" evidence="8">
    <location>
        <position position="411"/>
    </location>
    <ligand>
        <name>Zn(2+)</name>
        <dbReference type="ChEBI" id="CHEBI:29105"/>
        <note>catalytic</note>
    </ligand>
</feature>
<dbReference type="GO" id="GO:0004222">
    <property type="term" value="F:metalloendopeptidase activity"/>
    <property type="evidence" value="ECO:0007669"/>
    <property type="project" value="InterPro"/>
</dbReference>
<feature type="region of interest" description="Disordered" evidence="9">
    <location>
        <begin position="1375"/>
        <end position="1398"/>
    </location>
</feature>
<feature type="region of interest" description="Disordered" evidence="9">
    <location>
        <begin position="1009"/>
        <end position="1032"/>
    </location>
</feature>
<evidence type="ECO:0000256" key="5">
    <source>
        <dbReference type="ARBA" id="ARBA00023157"/>
    </source>
</evidence>
<dbReference type="PANTHER" id="PTHR11905:SF237">
    <property type="entry name" value="MIND-MELD, ISOFORM J"/>
    <property type="match status" value="1"/>
</dbReference>
<evidence type="ECO:0000259" key="13">
    <source>
        <dbReference type="PROSITE" id="PS50215"/>
    </source>
</evidence>
<dbReference type="PROSITE" id="PS00022">
    <property type="entry name" value="EGF_1"/>
    <property type="match status" value="1"/>
</dbReference>
<dbReference type="InterPro" id="IPR002870">
    <property type="entry name" value="Peptidase_M12B_N"/>
</dbReference>
<dbReference type="Pfam" id="PF08516">
    <property type="entry name" value="ADAM_CR"/>
    <property type="match status" value="1"/>
</dbReference>
<protein>
    <submittedName>
        <fullName evidence="15 16">Uncharacterized protein mmd isoform X1</fullName>
    </submittedName>
</protein>
<feature type="disulfide bond" evidence="7">
    <location>
        <begin position="745"/>
        <end position="754"/>
    </location>
</feature>
<evidence type="ECO:0000256" key="9">
    <source>
        <dbReference type="SAM" id="MobiDB-lite"/>
    </source>
</evidence>
<feature type="compositionally biased region" description="Low complexity" evidence="9">
    <location>
        <begin position="1428"/>
        <end position="1453"/>
    </location>
</feature>